<feature type="binding site" evidence="9">
    <location>
        <position position="208"/>
    </location>
    <ligand>
        <name>ATP</name>
        <dbReference type="ChEBI" id="CHEBI:30616"/>
    </ligand>
</feature>
<comment type="cofactor">
    <cofactor evidence="9">
        <name>Mg(2+)</name>
        <dbReference type="ChEBI" id="CHEBI:18420"/>
    </cofactor>
</comment>
<dbReference type="Gene3D" id="3.40.50.300">
    <property type="entry name" value="P-loop containing nucleotide triphosphate hydrolases"/>
    <property type="match status" value="1"/>
</dbReference>
<evidence type="ECO:0000256" key="6">
    <source>
        <dbReference type="ARBA" id="ARBA00022840"/>
    </source>
</evidence>
<feature type="binding site" evidence="9">
    <location>
        <position position="43"/>
    </location>
    <ligand>
        <name>substrate</name>
    </ligand>
</feature>
<keyword evidence="6 9" id="KW-0067">ATP-binding</keyword>
<dbReference type="GO" id="GO:0004141">
    <property type="term" value="F:dethiobiotin synthase activity"/>
    <property type="evidence" value="ECO:0007669"/>
    <property type="project" value="UniProtKB-EC"/>
</dbReference>
<dbReference type="CDD" id="cd03109">
    <property type="entry name" value="DTBS"/>
    <property type="match status" value="1"/>
</dbReference>
<comment type="catalytic activity">
    <reaction evidence="8">
        <text>(7R,8S)-8-amino-7-(carboxyamino)nonanoate + ATP = (4R,5S)-dethiobiotin + ADP + phosphate + H(+)</text>
        <dbReference type="Rhea" id="RHEA:63684"/>
        <dbReference type="ChEBI" id="CHEBI:15378"/>
        <dbReference type="ChEBI" id="CHEBI:30616"/>
        <dbReference type="ChEBI" id="CHEBI:43474"/>
        <dbReference type="ChEBI" id="CHEBI:149470"/>
        <dbReference type="ChEBI" id="CHEBI:149473"/>
        <dbReference type="ChEBI" id="CHEBI:456216"/>
    </reaction>
</comment>
<dbReference type="NCBIfam" id="TIGR00347">
    <property type="entry name" value="bioD"/>
    <property type="match status" value="1"/>
</dbReference>
<feature type="binding site" evidence="9">
    <location>
        <position position="18"/>
    </location>
    <ligand>
        <name>Mg(2+)</name>
        <dbReference type="ChEBI" id="CHEBI:18420"/>
    </ligand>
</feature>
<dbReference type="PANTHER" id="PTHR43210">
    <property type="entry name" value="DETHIOBIOTIN SYNTHETASE"/>
    <property type="match status" value="1"/>
</dbReference>
<sequence length="225" mass="24813">MGNKGFFITGTDTEIGKTFVTAELANYLNTHDQDFGVFKPLMSGACRENQQSDAYVLKARSHVSDSLEEINPFQWQEALAPALAQKRAKTNITLDDVLEKYRVLSQKHKSMLVEGAGGITVPYGDNFNVVDLACALDLPLIIVAPNKLGVINHIVLTIAFAKQHHLTIAGIIFNGAKQKGIVEDTNLSLLKNLTDVRIIGELPWVTEQLAFEKSLDQFIDISSFL</sequence>
<dbReference type="RefSeq" id="WP_013103184.1">
    <property type="nucleotide sequence ID" value="NZ_CP037939.1"/>
</dbReference>
<evidence type="ECO:0000313" key="10">
    <source>
        <dbReference type="EMBL" id="QBR47051.1"/>
    </source>
</evidence>
<comment type="subcellular location">
    <subcellularLocation>
        <location evidence="9">Cytoplasm</location>
    </subcellularLocation>
</comment>
<evidence type="ECO:0000256" key="2">
    <source>
        <dbReference type="ARBA" id="ARBA00022598"/>
    </source>
</evidence>
<evidence type="ECO:0000256" key="8">
    <source>
        <dbReference type="ARBA" id="ARBA00047386"/>
    </source>
</evidence>
<dbReference type="Pfam" id="PF13500">
    <property type="entry name" value="AAA_26"/>
    <property type="match status" value="1"/>
</dbReference>
<dbReference type="PIRSF" id="PIRSF006755">
    <property type="entry name" value="DTB_synth"/>
    <property type="match status" value="1"/>
</dbReference>
<evidence type="ECO:0000256" key="9">
    <source>
        <dbReference type="HAMAP-Rule" id="MF_00336"/>
    </source>
</evidence>
<keyword evidence="7 9" id="KW-0460">Magnesium</keyword>
<evidence type="ECO:0000256" key="5">
    <source>
        <dbReference type="ARBA" id="ARBA00022756"/>
    </source>
</evidence>
<keyword evidence="3 9" id="KW-0479">Metal-binding</keyword>
<dbReference type="EMBL" id="CP037939">
    <property type="protein sequence ID" value="QBR47051.1"/>
    <property type="molecule type" value="Genomic_DNA"/>
</dbReference>
<dbReference type="InterPro" id="IPR027417">
    <property type="entry name" value="P-loop_NTPase"/>
</dbReference>
<dbReference type="PANTHER" id="PTHR43210:SF2">
    <property type="entry name" value="ATP-DEPENDENT DETHIOBIOTIN SYNTHETASE BIOD 2"/>
    <property type="match status" value="1"/>
</dbReference>
<comment type="pathway">
    <text evidence="9">Cofactor biosynthesis; biotin biosynthesis; biotin from 7,8-diaminononanoate: step 1/2.</text>
</comment>
<feature type="binding site" evidence="9">
    <location>
        <position position="53"/>
    </location>
    <ligand>
        <name>ATP</name>
        <dbReference type="ChEBI" id="CHEBI:30616"/>
    </ligand>
</feature>
<dbReference type="EC" id="6.3.3.3" evidence="9"/>
<feature type="binding site" evidence="9">
    <location>
        <begin position="14"/>
        <end position="19"/>
    </location>
    <ligand>
        <name>ATP</name>
        <dbReference type="ChEBI" id="CHEBI:30616"/>
    </ligand>
</feature>
<reference evidence="10 11" key="1">
    <citation type="submission" date="2019-03" db="EMBL/GenBank/DDBJ databases">
        <title>Complete Genome Sequence of Leuconostoc kimchii strain NKJ218 Isolated from Homemade Kimchi.</title>
        <authorList>
            <person name="Jung J.Y."/>
            <person name="Jin H.M."/>
            <person name="Jung J.-W."/>
            <person name="Lee S.-Y."/>
            <person name="Ryu B.-G."/>
            <person name="Han S.-S."/>
            <person name="Kang H.K."/>
            <person name="Choi H.W."/>
            <person name="Chung E.J."/>
            <person name="Choi K.-M."/>
        </authorList>
    </citation>
    <scope>NUCLEOTIDE SEQUENCE [LARGE SCALE GENOMIC DNA]</scope>
    <source>
        <strain evidence="10 11">NKJ218</strain>
    </source>
</reference>
<dbReference type="SUPFAM" id="SSF52540">
    <property type="entry name" value="P-loop containing nucleoside triphosphate hydrolases"/>
    <property type="match status" value="1"/>
</dbReference>
<feature type="binding site" evidence="9">
    <location>
        <begin position="203"/>
        <end position="205"/>
    </location>
    <ligand>
        <name>ATP</name>
        <dbReference type="ChEBI" id="CHEBI:30616"/>
    </ligand>
</feature>
<dbReference type="InterPro" id="IPR004472">
    <property type="entry name" value="DTB_synth_BioD"/>
</dbReference>
<evidence type="ECO:0000313" key="11">
    <source>
        <dbReference type="Proteomes" id="UP000295756"/>
    </source>
</evidence>
<feature type="active site" evidence="9">
    <location>
        <position position="39"/>
    </location>
</feature>
<keyword evidence="5 9" id="KW-0093">Biotin biosynthesis</keyword>
<accession>A0ABX5SKJ0</accession>
<proteinExistence type="inferred from homology"/>
<evidence type="ECO:0000256" key="1">
    <source>
        <dbReference type="ARBA" id="ARBA00022490"/>
    </source>
</evidence>
<keyword evidence="2 9" id="KW-0436">Ligase</keyword>
<protein>
    <recommendedName>
        <fullName evidence="9">ATP-dependent dethiobiotin synthetase BioD</fullName>
        <ecNumber evidence="9">6.3.3.3</ecNumber>
    </recommendedName>
    <alternativeName>
        <fullName evidence="9">DTB synthetase</fullName>
        <shortName evidence="9">DTBS</shortName>
    </alternativeName>
    <alternativeName>
        <fullName evidence="9">Dethiobiotin synthase</fullName>
    </alternativeName>
</protein>
<comment type="similarity">
    <text evidence="9">Belongs to the dethiobiotin synthetase family.</text>
</comment>
<comment type="function">
    <text evidence="9">Catalyzes a mechanistically unusual reaction, the ATP-dependent insertion of CO2 between the N7 and N8 nitrogen atoms of 7,8-diaminopelargonic acid (DAPA, also called 7,8-diammoniononanoate) to form a ureido ring.</text>
</comment>
<evidence type="ECO:0000256" key="4">
    <source>
        <dbReference type="ARBA" id="ARBA00022741"/>
    </source>
</evidence>
<dbReference type="Proteomes" id="UP000295756">
    <property type="component" value="Chromosome"/>
</dbReference>
<keyword evidence="1 9" id="KW-0963">Cytoplasm</keyword>
<comment type="catalytic activity">
    <reaction evidence="9">
        <text>(7R,8S)-7,8-diammoniononanoate + CO2 + ATP = (4R,5S)-dethiobiotin + ADP + phosphate + 3 H(+)</text>
        <dbReference type="Rhea" id="RHEA:15805"/>
        <dbReference type="ChEBI" id="CHEBI:15378"/>
        <dbReference type="ChEBI" id="CHEBI:16526"/>
        <dbReference type="ChEBI" id="CHEBI:30616"/>
        <dbReference type="ChEBI" id="CHEBI:43474"/>
        <dbReference type="ChEBI" id="CHEBI:149469"/>
        <dbReference type="ChEBI" id="CHEBI:149473"/>
        <dbReference type="ChEBI" id="CHEBI:456216"/>
        <dbReference type="EC" id="6.3.3.3"/>
    </reaction>
</comment>
<comment type="caution">
    <text evidence="9">Lacks conserved residue(s) required for the propagation of feature annotation.</text>
</comment>
<evidence type="ECO:0000256" key="3">
    <source>
        <dbReference type="ARBA" id="ARBA00022723"/>
    </source>
</evidence>
<gene>
    <name evidence="9 10" type="primary">bioD</name>
    <name evidence="10" type="ORF">EW139_02520</name>
</gene>
<comment type="subunit">
    <text evidence="9">Homodimer.</text>
</comment>
<organism evidence="10 11">
    <name type="scientific">Leuconostoc kimchii</name>
    <dbReference type="NCBI Taxonomy" id="136609"/>
    <lineage>
        <taxon>Bacteria</taxon>
        <taxon>Bacillati</taxon>
        <taxon>Bacillota</taxon>
        <taxon>Bacilli</taxon>
        <taxon>Lactobacillales</taxon>
        <taxon>Lactobacillaceae</taxon>
        <taxon>Leuconostoc</taxon>
    </lineage>
</organism>
<feature type="binding site" evidence="9">
    <location>
        <begin position="114"/>
        <end position="117"/>
    </location>
    <ligand>
        <name>ATP</name>
        <dbReference type="ChEBI" id="CHEBI:30616"/>
    </ligand>
</feature>
<name>A0ABX5SKJ0_9LACO</name>
<dbReference type="HAMAP" id="MF_00336">
    <property type="entry name" value="BioD"/>
    <property type="match status" value="1"/>
</dbReference>
<keyword evidence="11" id="KW-1185">Reference proteome</keyword>
<keyword evidence="4 9" id="KW-0547">Nucleotide-binding</keyword>
<evidence type="ECO:0000256" key="7">
    <source>
        <dbReference type="ARBA" id="ARBA00022842"/>
    </source>
</evidence>
<feature type="binding site" evidence="9">
    <location>
        <position position="53"/>
    </location>
    <ligand>
        <name>Mg(2+)</name>
        <dbReference type="ChEBI" id="CHEBI:18420"/>
    </ligand>
</feature>
<feature type="binding site" evidence="9">
    <location>
        <position position="114"/>
    </location>
    <ligand>
        <name>Mg(2+)</name>
        <dbReference type="ChEBI" id="CHEBI:18420"/>
    </ligand>
</feature>